<comment type="cofactor">
    <cofactor evidence="7">
        <name>Mg(2+)</name>
        <dbReference type="ChEBI" id="CHEBI:18420"/>
    </cofactor>
    <cofactor evidence="7">
        <name>Mn(2+)</name>
        <dbReference type="ChEBI" id="CHEBI:29035"/>
    </cofactor>
    <text evidence="7">Divalent metal cations. Prefers magnesium or manganese.</text>
</comment>
<proteinExistence type="inferred from homology"/>
<dbReference type="InterPro" id="IPR036291">
    <property type="entry name" value="NAD(P)-bd_dom_sf"/>
</dbReference>
<dbReference type="Proteomes" id="UP000717585">
    <property type="component" value="Unassembled WGS sequence"/>
</dbReference>
<dbReference type="InterPro" id="IPR001891">
    <property type="entry name" value="Malic_OxRdtase"/>
</dbReference>
<organism evidence="11 12">
    <name type="scientific">Carpediemonas membranifera</name>
    <dbReference type="NCBI Taxonomy" id="201153"/>
    <lineage>
        <taxon>Eukaryota</taxon>
        <taxon>Metamonada</taxon>
        <taxon>Carpediemonas-like organisms</taxon>
        <taxon>Carpediemonas</taxon>
    </lineage>
</organism>
<evidence type="ECO:0000256" key="1">
    <source>
        <dbReference type="ARBA" id="ARBA00001936"/>
    </source>
</evidence>
<evidence type="ECO:0000313" key="11">
    <source>
        <dbReference type="EMBL" id="KAG9394016.1"/>
    </source>
</evidence>
<dbReference type="GO" id="GO:0046872">
    <property type="term" value="F:metal ion binding"/>
    <property type="evidence" value="ECO:0007669"/>
    <property type="project" value="UniProtKB-KW"/>
</dbReference>
<dbReference type="GO" id="GO:0005739">
    <property type="term" value="C:mitochondrion"/>
    <property type="evidence" value="ECO:0007669"/>
    <property type="project" value="TreeGrafter"/>
</dbReference>
<feature type="binding site" evidence="6">
    <location>
        <position position="455"/>
    </location>
    <ligand>
        <name>(S)-malate</name>
        <dbReference type="ChEBI" id="CHEBI:15589"/>
    </ligand>
</feature>
<dbReference type="PANTHER" id="PTHR23406">
    <property type="entry name" value="MALIC ENZYME-RELATED"/>
    <property type="match status" value="1"/>
</dbReference>
<dbReference type="Gene3D" id="3.40.50.720">
    <property type="entry name" value="NAD(P)-binding Rossmann-like Domain"/>
    <property type="match status" value="1"/>
</dbReference>
<dbReference type="GO" id="GO:0051287">
    <property type="term" value="F:NAD binding"/>
    <property type="evidence" value="ECO:0007669"/>
    <property type="project" value="InterPro"/>
</dbReference>
<dbReference type="InterPro" id="IPR046346">
    <property type="entry name" value="Aminoacid_DH-like_N_sf"/>
</dbReference>
<dbReference type="PIRSF" id="PIRSF000106">
    <property type="entry name" value="ME"/>
    <property type="match status" value="1"/>
</dbReference>
<evidence type="ECO:0000256" key="2">
    <source>
        <dbReference type="ARBA" id="ARBA00008785"/>
    </source>
</evidence>
<reference evidence="11" key="1">
    <citation type="submission" date="2021-05" db="EMBL/GenBank/DDBJ databases">
        <title>A free-living protist that lacks canonical eukaryotic 1 DNA replication and segregation systems.</title>
        <authorList>
            <person name="Salas-Leiva D.E."/>
            <person name="Tromer E.C."/>
            <person name="Curtis B.A."/>
            <person name="Jerlstrom-Hultqvist J."/>
            <person name="Kolisko M."/>
            <person name="Yi Z."/>
            <person name="Salas-Leiva J.S."/>
            <person name="Gallot-Lavallee L."/>
            <person name="Kops G.J.P.L."/>
            <person name="Archibald J.M."/>
            <person name="Simpson A.G.B."/>
            <person name="Roger A.J."/>
        </authorList>
    </citation>
    <scope>NUCLEOTIDE SEQUENCE</scope>
    <source>
        <strain evidence="11">BICM</strain>
    </source>
</reference>
<keyword evidence="3 7" id="KW-0479">Metal-binding</keyword>
<evidence type="ECO:0000256" key="3">
    <source>
        <dbReference type="ARBA" id="ARBA00022723"/>
    </source>
</evidence>
<feature type="binding site" evidence="7">
    <location>
        <position position="242"/>
    </location>
    <ligand>
        <name>a divalent metal cation</name>
        <dbReference type="ChEBI" id="CHEBI:60240"/>
    </ligand>
</feature>
<dbReference type="AlphaFoldDB" id="A0A8J6E287"/>
<name>A0A8J6E287_9EUKA</name>
<evidence type="ECO:0000259" key="9">
    <source>
        <dbReference type="SMART" id="SM00919"/>
    </source>
</evidence>
<gene>
    <name evidence="11" type="ORF">J8273_4616</name>
</gene>
<dbReference type="EMBL" id="JAHDYR010000018">
    <property type="protein sequence ID" value="KAG9394016.1"/>
    <property type="molecule type" value="Genomic_DNA"/>
</dbReference>
<keyword evidence="12" id="KW-1185">Reference proteome</keyword>
<evidence type="ECO:0000256" key="5">
    <source>
        <dbReference type="PIRSR" id="PIRSR000106-1"/>
    </source>
</evidence>
<dbReference type="SUPFAM" id="SSF53223">
    <property type="entry name" value="Aminoacid dehydrogenase-like, N-terminal domain"/>
    <property type="match status" value="1"/>
</dbReference>
<comment type="similarity">
    <text evidence="2 8">Belongs to the malic enzymes family.</text>
</comment>
<feature type="binding site" evidence="6">
    <location>
        <position position="154"/>
    </location>
    <ligand>
        <name>(S)-malate</name>
        <dbReference type="ChEBI" id="CHEBI:15589"/>
    </ligand>
</feature>
<evidence type="ECO:0000313" key="12">
    <source>
        <dbReference type="Proteomes" id="UP000717585"/>
    </source>
</evidence>
<evidence type="ECO:0000256" key="6">
    <source>
        <dbReference type="PIRSR" id="PIRSR000106-2"/>
    </source>
</evidence>
<dbReference type="PRINTS" id="PR00072">
    <property type="entry name" value="MALOXRDTASE"/>
</dbReference>
<dbReference type="NCBIfam" id="NF010052">
    <property type="entry name" value="PRK13529.1"/>
    <property type="match status" value="1"/>
</dbReference>
<keyword evidence="4 8" id="KW-0560">Oxidoreductase</keyword>
<comment type="cofactor">
    <cofactor evidence="1">
        <name>Mn(2+)</name>
        <dbReference type="ChEBI" id="CHEBI:29035"/>
    </cofactor>
</comment>
<dbReference type="OrthoDB" id="5365701at2759"/>
<dbReference type="SMART" id="SM01274">
    <property type="entry name" value="malic"/>
    <property type="match status" value="1"/>
</dbReference>
<dbReference type="Pfam" id="PF03949">
    <property type="entry name" value="Malic_M"/>
    <property type="match status" value="1"/>
</dbReference>
<dbReference type="InterPro" id="IPR012301">
    <property type="entry name" value="Malic_N_dom"/>
</dbReference>
<evidence type="ECO:0000256" key="7">
    <source>
        <dbReference type="PIRSR" id="PIRSR000106-3"/>
    </source>
</evidence>
<feature type="active site" description="Proton acceptor" evidence="5">
    <location>
        <position position="172"/>
    </location>
</feature>
<dbReference type="InterPro" id="IPR037062">
    <property type="entry name" value="Malic_N_dom_sf"/>
</dbReference>
<dbReference type="InterPro" id="IPR015884">
    <property type="entry name" value="Malic_enzyme_CS"/>
</dbReference>
<feature type="active site" description="Proton donor" evidence="5">
    <location>
        <position position="101"/>
    </location>
</feature>
<dbReference type="SMART" id="SM00919">
    <property type="entry name" value="Malic_M"/>
    <property type="match status" value="1"/>
</dbReference>
<feature type="binding site" evidence="7">
    <location>
        <position position="241"/>
    </location>
    <ligand>
        <name>a divalent metal cation</name>
        <dbReference type="ChEBI" id="CHEBI:60240"/>
    </ligand>
</feature>
<dbReference type="Gene3D" id="3.40.50.10380">
    <property type="entry name" value="Malic enzyme, N-terminal domain"/>
    <property type="match status" value="1"/>
</dbReference>
<dbReference type="GO" id="GO:0004471">
    <property type="term" value="F:malate dehydrogenase (decarboxylating) (NAD+) activity"/>
    <property type="evidence" value="ECO:0007669"/>
    <property type="project" value="TreeGrafter"/>
</dbReference>
<feature type="binding site" evidence="7">
    <location>
        <position position="265"/>
    </location>
    <ligand>
        <name>a divalent metal cation</name>
        <dbReference type="ChEBI" id="CHEBI:60240"/>
    </ligand>
</feature>
<dbReference type="Pfam" id="PF00390">
    <property type="entry name" value="malic"/>
    <property type="match status" value="1"/>
</dbReference>
<sequence>MNSRLTDETITMNGYELIRNQFKNKDTAFTQEEREAHGLVGLIPPCVETIEQQVARCEVQWKELNTVMDKFIYLYHLQQANETLYFKFLLTHIEETLPIVYTPTVGAACVQYSDIWRSWPKGMYLNASMAGSIRKILDNWYNEVDIIVVTDGTRILGLGDIGINGHGIPVGKLALYTVGAGFDPSRVLPITLDLGTNNDPLSPFYMGSRDGHPDEDKYVAYIDEFVAAVKDKWSSCVLQFEDFSKVHAFELLERYRYENRTFNDDIQGTGCIAAATFVNACRATNTTPRDHRFIFLGAGAGGVGVAEALAQLLVGPDYTIEQARKHFYLVDSRGLVTTADEANLAANEHKRPYARDDVPAGTPVRTLMDVVKYAKPTALMGLSTIPGSFTKEIIGEACKNTERPIIFALSNPTSKCEILAQQCSDYSHGKAVYASGSPMPDVDFEGRKIPQYQCNNMYVFPGIGHGAMLAQAKIITEEMISAAATACAKYVPDEEVVKGVLLPRLKDIREISAHVAAAVMEVAFEQGHAMAERPADLVQYARDHQWKVQY</sequence>
<feature type="domain" description="Malic enzyme NAD-binding" evidence="9">
    <location>
        <begin position="266"/>
        <end position="524"/>
    </location>
</feature>
<dbReference type="SUPFAM" id="SSF51735">
    <property type="entry name" value="NAD(P)-binding Rossmann-fold domains"/>
    <property type="match status" value="1"/>
</dbReference>
<feature type="domain" description="Malic enzyme N-terminal" evidence="10">
    <location>
        <begin position="78"/>
        <end position="256"/>
    </location>
</feature>
<feature type="binding site" evidence="6">
    <location>
        <position position="411"/>
    </location>
    <ligand>
        <name>(S)-malate</name>
        <dbReference type="ChEBI" id="CHEBI:15589"/>
    </ligand>
</feature>
<dbReference type="InterPro" id="IPR012302">
    <property type="entry name" value="Malic_NAD-bd"/>
</dbReference>
<dbReference type="PANTHER" id="PTHR23406:SF32">
    <property type="entry name" value="NADP-DEPENDENT MALIC ENZYME"/>
    <property type="match status" value="1"/>
</dbReference>
<evidence type="ECO:0000256" key="4">
    <source>
        <dbReference type="ARBA" id="ARBA00023002"/>
    </source>
</evidence>
<comment type="caution">
    <text evidence="11">The sequence shown here is derived from an EMBL/GenBank/DDBJ whole genome shotgun (WGS) entry which is preliminary data.</text>
</comment>
<protein>
    <recommendedName>
        <fullName evidence="8">Malic enzyme</fullName>
    </recommendedName>
</protein>
<dbReference type="GO" id="GO:0006108">
    <property type="term" value="P:malate metabolic process"/>
    <property type="evidence" value="ECO:0007669"/>
    <property type="project" value="TreeGrafter"/>
</dbReference>
<evidence type="ECO:0000256" key="8">
    <source>
        <dbReference type="RuleBase" id="RU003426"/>
    </source>
</evidence>
<evidence type="ECO:0000259" key="10">
    <source>
        <dbReference type="SMART" id="SM01274"/>
    </source>
</evidence>
<dbReference type="PROSITE" id="PS00331">
    <property type="entry name" value="MALIC_ENZYMES"/>
    <property type="match status" value="1"/>
</dbReference>
<accession>A0A8J6E287</accession>